<feature type="region of interest" description="Disordered" evidence="1">
    <location>
        <begin position="133"/>
        <end position="159"/>
    </location>
</feature>
<reference evidence="2" key="1">
    <citation type="submission" date="2021-02" db="EMBL/GenBank/DDBJ databases">
        <authorList>
            <person name="Steward A R."/>
        </authorList>
    </citation>
    <scope>NUCLEOTIDE SEQUENCE</scope>
</reference>
<keyword evidence="3" id="KW-1185">Reference proteome</keyword>
<evidence type="ECO:0000256" key="1">
    <source>
        <dbReference type="SAM" id="MobiDB-lite"/>
    </source>
</evidence>
<dbReference type="Proteomes" id="UP000663880">
    <property type="component" value="Unassembled WGS sequence"/>
</dbReference>
<proteinExistence type="predicted"/>
<comment type="caution">
    <text evidence="2">The sequence shown here is derived from an EMBL/GenBank/DDBJ whole genome shotgun (WGS) entry which is preliminary data.</text>
</comment>
<organism evidence="2 3">
    <name type="scientific">Pieris macdunnoughi</name>
    <dbReference type="NCBI Taxonomy" id="345717"/>
    <lineage>
        <taxon>Eukaryota</taxon>
        <taxon>Metazoa</taxon>
        <taxon>Ecdysozoa</taxon>
        <taxon>Arthropoda</taxon>
        <taxon>Hexapoda</taxon>
        <taxon>Insecta</taxon>
        <taxon>Pterygota</taxon>
        <taxon>Neoptera</taxon>
        <taxon>Endopterygota</taxon>
        <taxon>Lepidoptera</taxon>
        <taxon>Glossata</taxon>
        <taxon>Ditrysia</taxon>
        <taxon>Papilionoidea</taxon>
        <taxon>Pieridae</taxon>
        <taxon>Pierinae</taxon>
        <taxon>Pieris</taxon>
    </lineage>
</organism>
<evidence type="ECO:0000313" key="2">
    <source>
        <dbReference type="EMBL" id="CAF4842379.1"/>
    </source>
</evidence>
<dbReference type="AlphaFoldDB" id="A0A821RPS4"/>
<evidence type="ECO:0000313" key="3">
    <source>
        <dbReference type="Proteomes" id="UP000663880"/>
    </source>
</evidence>
<protein>
    <submittedName>
        <fullName evidence="2">Uncharacterized protein</fullName>
    </submittedName>
</protein>
<dbReference type="OrthoDB" id="7485733at2759"/>
<name>A0A821RPS4_9NEOP</name>
<accession>A0A821RPS4</accession>
<dbReference type="EMBL" id="CAJOBZ010000013">
    <property type="protein sequence ID" value="CAF4842379.1"/>
    <property type="molecule type" value="Genomic_DNA"/>
</dbReference>
<sequence>MQAPCKVKITAQQYTDPRFNQSKMNLRNSVSDHVFFTYVCLVDEVKPINNGLNYESDSELDNDRPIQVERSKALHELVEAKKQLQTTDLEEMQNGKIANTSNLESLQEEFLEDNDNRNCANILKLTRMKWLSSQEGSPESSSPSITPSASSASTCSRESEEGIDTRVSYGDKCLSTILRLDREHNMFGLSNIAIIGTKTSRRNRKDEKPAFPQTAIVQVCCGRGCCRHKSNTDLPASLKCGGCNGCCPDPSCPICITSCGTPCVESPCPSLCPTCPKGKCSCKAAPCSPSKCMLDCSNCFGMTIQVKRRPKYDPAPIELTPRSSCILKKPMAARSCHHLPHCVPPSSCFPYLMPCYWPARAGAPCNDPARCFHTPPCRPPRKRQAPKAPEEICPKIAKCTDNENKKCENMTCPGNIPILKQAIESRFGNTEK</sequence>
<feature type="compositionally biased region" description="Low complexity" evidence="1">
    <location>
        <begin position="133"/>
        <end position="156"/>
    </location>
</feature>
<gene>
    <name evidence="2" type="ORF">PMACD_LOCUS6293</name>
</gene>